<reference evidence="2" key="1">
    <citation type="submission" date="2023-05" db="EMBL/GenBank/DDBJ databases">
        <authorList>
            <person name="Zhang X."/>
        </authorList>
    </citation>
    <scope>NUCLEOTIDE SEQUENCE</scope>
    <source>
        <strain evidence="2">YF14B1</strain>
    </source>
</reference>
<name>A0AAE3QP25_9BACT</name>
<dbReference type="EMBL" id="JASJOS010000009">
    <property type="protein sequence ID" value="MDJ1482892.1"/>
    <property type="molecule type" value="Genomic_DNA"/>
</dbReference>
<feature type="transmembrane region" description="Helical" evidence="1">
    <location>
        <begin position="9"/>
        <end position="28"/>
    </location>
</feature>
<dbReference type="Proteomes" id="UP001241110">
    <property type="component" value="Unassembled WGS sequence"/>
</dbReference>
<keyword evidence="1" id="KW-1133">Transmembrane helix</keyword>
<organism evidence="2 3">
    <name type="scientific">Xanthocytophaga flava</name>
    <dbReference type="NCBI Taxonomy" id="3048013"/>
    <lineage>
        <taxon>Bacteria</taxon>
        <taxon>Pseudomonadati</taxon>
        <taxon>Bacteroidota</taxon>
        <taxon>Cytophagia</taxon>
        <taxon>Cytophagales</taxon>
        <taxon>Rhodocytophagaceae</taxon>
        <taxon>Xanthocytophaga</taxon>
    </lineage>
</organism>
<gene>
    <name evidence="2" type="ORF">QNI16_20490</name>
</gene>
<accession>A0AAE3QP25</accession>
<feature type="transmembrane region" description="Helical" evidence="1">
    <location>
        <begin position="34"/>
        <end position="58"/>
    </location>
</feature>
<evidence type="ECO:0000256" key="1">
    <source>
        <dbReference type="SAM" id="Phobius"/>
    </source>
</evidence>
<sequence>MLTSCFEKWWIPIVFWVAALGLVIVSNWTPLPFLGMASFILLTLSLLFLFGSAVYHLVYRRWLKAILTGLLGVGTIAGIILYAMFIFAMEQLDGDKWADNLTIPTNITLNTPKEQSIISPDSIDHSTGKAFDFELYNSFQPGLYEYAIWIGKTEPGTIYLKAYEVTQEYPLSTDNLTKNSSIKIINDTDSIIQFGTKDHFTIYEGDWGKPYAARFEVWFHPDNGKPDRKLTEKIYKIEGWQR</sequence>
<feature type="transmembrane region" description="Helical" evidence="1">
    <location>
        <begin position="65"/>
        <end position="89"/>
    </location>
</feature>
<evidence type="ECO:0000313" key="3">
    <source>
        <dbReference type="Proteomes" id="UP001241110"/>
    </source>
</evidence>
<dbReference type="RefSeq" id="WP_313982291.1">
    <property type="nucleotide sequence ID" value="NZ_JASJOS010000009.1"/>
</dbReference>
<evidence type="ECO:0000313" key="2">
    <source>
        <dbReference type="EMBL" id="MDJ1482892.1"/>
    </source>
</evidence>
<proteinExistence type="predicted"/>
<keyword evidence="1" id="KW-0812">Transmembrane</keyword>
<comment type="caution">
    <text evidence="2">The sequence shown here is derived from an EMBL/GenBank/DDBJ whole genome shotgun (WGS) entry which is preliminary data.</text>
</comment>
<keyword evidence="1" id="KW-0472">Membrane</keyword>
<protein>
    <submittedName>
        <fullName evidence="2">Uncharacterized protein</fullName>
    </submittedName>
</protein>
<dbReference type="AlphaFoldDB" id="A0AAE3QP25"/>